<proteinExistence type="predicted"/>
<dbReference type="AlphaFoldDB" id="A0AAD8BAB2"/>
<dbReference type="Proteomes" id="UP001233172">
    <property type="component" value="Unassembled WGS sequence"/>
</dbReference>
<organism evidence="1 2">
    <name type="scientific">Biomphalaria pfeifferi</name>
    <name type="common">Bloodfluke planorb</name>
    <name type="synonym">Freshwater snail</name>
    <dbReference type="NCBI Taxonomy" id="112525"/>
    <lineage>
        <taxon>Eukaryota</taxon>
        <taxon>Metazoa</taxon>
        <taxon>Spiralia</taxon>
        <taxon>Lophotrochozoa</taxon>
        <taxon>Mollusca</taxon>
        <taxon>Gastropoda</taxon>
        <taxon>Heterobranchia</taxon>
        <taxon>Euthyneura</taxon>
        <taxon>Panpulmonata</taxon>
        <taxon>Hygrophila</taxon>
        <taxon>Lymnaeoidea</taxon>
        <taxon>Planorbidae</taxon>
        <taxon>Biomphalaria</taxon>
    </lineage>
</organism>
<sequence length="81" mass="9513">MSWSTRRPGRPTQTHRRRIIQFPAGSNRERERIACCGLVCQSLIFSSVHPFPRCPRHHDPLIQRPVSRCSWEPWKNSAEGY</sequence>
<name>A0AAD8BAB2_BIOPF</name>
<accession>A0AAD8BAB2</accession>
<reference evidence="1" key="1">
    <citation type="journal article" date="2023" name="PLoS Negl. Trop. Dis.">
        <title>A genome sequence for Biomphalaria pfeifferi, the major vector snail for the human-infecting parasite Schistosoma mansoni.</title>
        <authorList>
            <person name="Bu L."/>
            <person name="Lu L."/>
            <person name="Laidemitt M.R."/>
            <person name="Zhang S.M."/>
            <person name="Mutuku M."/>
            <person name="Mkoji G."/>
            <person name="Steinauer M."/>
            <person name="Loker E.S."/>
        </authorList>
    </citation>
    <scope>NUCLEOTIDE SEQUENCE</scope>
    <source>
        <strain evidence="1">KasaAsao</strain>
    </source>
</reference>
<evidence type="ECO:0000313" key="1">
    <source>
        <dbReference type="EMBL" id="KAK0050952.1"/>
    </source>
</evidence>
<comment type="caution">
    <text evidence="1">The sequence shown here is derived from an EMBL/GenBank/DDBJ whole genome shotgun (WGS) entry which is preliminary data.</text>
</comment>
<keyword evidence="2" id="KW-1185">Reference proteome</keyword>
<evidence type="ECO:0000313" key="2">
    <source>
        <dbReference type="Proteomes" id="UP001233172"/>
    </source>
</evidence>
<protein>
    <submittedName>
        <fullName evidence="1">Uncharacterized protein</fullName>
    </submittedName>
</protein>
<gene>
    <name evidence="1" type="ORF">Bpfe_019678</name>
</gene>
<dbReference type="EMBL" id="JASAOG010000109">
    <property type="protein sequence ID" value="KAK0050952.1"/>
    <property type="molecule type" value="Genomic_DNA"/>
</dbReference>
<reference evidence="1" key="2">
    <citation type="submission" date="2023-04" db="EMBL/GenBank/DDBJ databases">
        <authorList>
            <person name="Bu L."/>
            <person name="Lu L."/>
            <person name="Laidemitt M.R."/>
            <person name="Zhang S.M."/>
            <person name="Mutuku M."/>
            <person name="Mkoji G."/>
            <person name="Steinauer M."/>
            <person name="Loker E.S."/>
        </authorList>
    </citation>
    <scope>NUCLEOTIDE SEQUENCE</scope>
    <source>
        <strain evidence="1">KasaAsao</strain>
        <tissue evidence="1">Whole Snail</tissue>
    </source>
</reference>